<reference evidence="2 3" key="1">
    <citation type="journal article" date="2012" name="Genome Biol.">
        <title>Genome and low-iron response of an oceanic diatom adapted to chronic iron limitation.</title>
        <authorList>
            <person name="Lommer M."/>
            <person name="Specht M."/>
            <person name="Roy A.S."/>
            <person name="Kraemer L."/>
            <person name="Andreson R."/>
            <person name="Gutowska M.A."/>
            <person name="Wolf J."/>
            <person name="Bergner S.V."/>
            <person name="Schilhabel M.B."/>
            <person name="Klostermeier U.C."/>
            <person name="Beiko R.G."/>
            <person name="Rosenstiel P."/>
            <person name="Hippler M."/>
            <person name="Laroche J."/>
        </authorList>
    </citation>
    <scope>NUCLEOTIDE SEQUENCE [LARGE SCALE GENOMIC DNA]</scope>
    <source>
        <strain evidence="2 3">CCMP1005</strain>
    </source>
</reference>
<feature type="region of interest" description="Disordered" evidence="1">
    <location>
        <begin position="91"/>
        <end position="115"/>
    </location>
</feature>
<proteinExistence type="predicted"/>
<feature type="region of interest" description="Disordered" evidence="1">
    <location>
        <begin position="172"/>
        <end position="212"/>
    </location>
</feature>
<evidence type="ECO:0000313" key="2">
    <source>
        <dbReference type="EMBL" id="EJK66049.1"/>
    </source>
</evidence>
<keyword evidence="3" id="KW-1185">Reference proteome</keyword>
<gene>
    <name evidence="2" type="ORF">THAOC_13057</name>
</gene>
<organism evidence="2 3">
    <name type="scientific">Thalassiosira oceanica</name>
    <name type="common">Marine diatom</name>
    <dbReference type="NCBI Taxonomy" id="159749"/>
    <lineage>
        <taxon>Eukaryota</taxon>
        <taxon>Sar</taxon>
        <taxon>Stramenopiles</taxon>
        <taxon>Ochrophyta</taxon>
        <taxon>Bacillariophyta</taxon>
        <taxon>Coscinodiscophyceae</taxon>
        <taxon>Thalassiosirophycidae</taxon>
        <taxon>Thalassiosirales</taxon>
        <taxon>Thalassiosiraceae</taxon>
        <taxon>Thalassiosira</taxon>
    </lineage>
</organism>
<feature type="compositionally biased region" description="Polar residues" evidence="1">
    <location>
        <begin position="203"/>
        <end position="212"/>
    </location>
</feature>
<dbReference type="Proteomes" id="UP000266841">
    <property type="component" value="Unassembled WGS sequence"/>
</dbReference>
<dbReference type="AlphaFoldDB" id="K0SM54"/>
<evidence type="ECO:0000313" key="3">
    <source>
        <dbReference type="Proteomes" id="UP000266841"/>
    </source>
</evidence>
<comment type="caution">
    <text evidence="2">The sequence shown here is derived from an EMBL/GenBank/DDBJ whole genome shotgun (WGS) entry which is preliminary data.</text>
</comment>
<name>K0SM54_THAOC</name>
<evidence type="ECO:0000256" key="1">
    <source>
        <dbReference type="SAM" id="MobiDB-lite"/>
    </source>
</evidence>
<protein>
    <submittedName>
        <fullName evidence="2">Uncharacterized protein</fullName>
    </submittedName>
</protein>
<sequence>MWATGSLWRVSRPARTTRRVTAAADLCLRRLDAASGNSSSDSTPWSPVAPVAKDLEWKITSLDSLALSLHLRRRAATTTVEHGAFLRGDVTRGVGDRPPPALRGPCGESRPRELPPPIFIVGTRRPATKVVMGHLPRFYVENDPHVTAHTGEFAKGMLHRDLVPRVDPDSQYAVGTRDQVPRVAPDSQYAVGTRDQVPRVAPDSQSQSEPGT</sequence>
<dbReference type="EMBL" id="AGNL01015305">
    <property type="protein sequence ID" value="EJK66049.1"/>
    <property type="molecule type" value="Genomic_DNA"/>
</dbReference>
<accession>K0SM54</accession>